<name>A0A1H5XYM9_9HYPH</name>
<dbReference type="AlphaFoldDB" id="A0A1H5XYM9"/>
<dbReference type="EMBL" id="FNUY01000003">
    <property type="protein sequence ID" value="SEG16742.1"/>
    <property type="molecule type" value="Genomic_DNA"/>
</dbReference>
<reference evidence="1 2" key="1">
    <citation type="submission" date="2016-10" db="EMBL/GenBank/DDBJ databases">
        <authorList>
            <person name="de Groot N.N."/>
        </authorList>
    </citation>
    <scope>NUCLEOTIDE SEQUENCE [LARGE SCALE GENOMIC DNA]</scope>
    <source>
        <strain evidence="1 2">DSM 26656</strain>
    </source>
</reference>
<organism evidence="1 2">
    <name type="scientific">Bosea lathyri</name>
    <dbReference type="NCBI Taxonomy" id="1036778"/>
    <lineage>
        <taxon>Bacteria</taxon>
        <taxon>Pseudomonadati</taxon>
        <taxon>Pseudomonadota</taxon>
        <taxon>Alphaproteobacteria</taxon>
        <taxon>Hyphomicrobiales</taxon>
        <taxon>Boseaceae</taxon>
        <taxon>Bosea</taxon>
    </lineage>
</organism>
<sequence>MTKQFAIAAGNHGVGTPEKAHDSVPCRGSLPFIAGKLSGAENRFCDILLSRPVARAISGPQHAPGACQLLARQTRVRRHDAAVEGCQKSGNRFQAVEAVEPERDQRSELFTTGDIGRPDDMNALAIAEVMQVMRAILRDQSIRYCQRFGNVAIGREEGRRRRKDDRAGIGLWKPEDFRLGGVQRGICGEIANPTAGWRARSTPSWGASPG</sequence>
<evidence type="ECO:0000313" key="2">
    <source>
        <dbReference type="Proteomes" id="UP000236743"/>
    </source>
</evidence>
<protein>
    <submittedName>
        <fullName evidence="1">Uncharacterized protein</fullName>
    </submittedName>
</protein>
<evidence type="ECO:0000313" key="1">
    <source>
        <dbReference type="EMBL" id="SEG16742.1"/>
    </source>
</evidence>
<dbReference type="Proteomes" id="UP000236743">
    <property type="component" value="Unassembled WGS sequence"/>
</dbReference>
<gene>
    <name evidence="1" type="ORF">SAMN04488115_103447</name>
</gene>
<keyword evidence="2" id="KW-1185">Reference proteome</keyword>
<proteinExistence type="predicted"/>
<accession>A0A1H5XYM9</accession>